<feature type="region of interest" description="Disordered" evidence="1">
    <location>
        <begin position="334"/>
        <end position="376"/>
    </location>
</feature>
<name>A0A9P4PJE5_9PLEO</name>
<feature type="compositionally biased region" description="Acidic residues" evidence="1">
    <location>
        <begin position="364"/>
        <end position="376"/>
    </location>
</feature>
<reference evidence="2" key="1">
    <citation type="journal article" date="2020" name="Stud. Mycol.">
        <title>101 Dothideomycetes genomes: a test case for predicting lifestyles and emergence of pathogens.</title>
        <authorList>
            <person name="Haridas S."/>
            <person name="Albert R."/>
            <person name="Binder M."/>
            <person name="Bloem J."/>
            <person name="Labutti K."/>
            <person name="Salamov A."/>
            <person name="Andreopoulos B."/>
            <person name="Baker S."/>
            <person name="Barry K."/>
            <person name="Bills G."/>
            <person name="Bluhm B."/>
            <person name="Cannon C."/>
            <person name="Castanera R."/>
            <person name="Culley D."/>
            <person name="Daum C."/>
            <person name="Ezra D."/>
            <person name="Gonzalez J."/>
            <person name="Henrissat B."/>
            <person name="Kuo A."/>
            <person name="Liang C."/>
            <person name="Lipzen A."/>
            <person name="Lutzoni F."/>
            <person name="Magnuson J."/>
            <person name="Mondo S."/>
            <person name="Nolan M."/>
            <person name="Ohm R."/>
            <person name="Pangilinan J."/>
            <person name="Park H.-J."/>
            <person name="Ramirez L."/>
            <person name="Alfaro M."/>
            <person name="Sun H."/>
            <person name="Tritt A."/>
            <person name="Yoshinaga Y."/>
            <person name="Zwiers L.-H."/>
            <person name="Turgeon B."/>
            <person name="Goodwin S."/>
            <person name="Spatafora J."/>
            <person name="Crous P."/>
            <person name="Grigoriev I."/>
        </authorList>
    </citation>
    <scope>NUCLEOTIDE SEQUENCE</scope>
    <source>
        <strain evidence="2">CBS 690.94</strain>
    </source>
</reference>
<dbReference type="AlphaFoldDB" id="A0A9P4PJE5"/>
<comment type="caution">
    <text evidence="2">The sequence shown here is derived from an EMBL/GenBank/DDBJ whole genome shotgun (WGS) entry which is preliminary data.</text>
</comment>
<evidence type="ECO:0008006" key="4">
    <source>
        <dbReference type="Google" id="ProtNLM"/>
    </source>
</evidence>
<evidence type="ECO:0000313" key="3">
    <source>
        <dbReference type="Proteomes" id="UP000799764"/>
    </source>
</evidence>
<dbReference type="EMBL" id="MU001500">
    <property type="protein sequence ID" value="KAF2445097.1"/>
    <property type="molecule type" value="Genomic_DNA"/>
</dbReference>
<keyword evidence="3" id="KW-1185">Reference proteome</keyword>
<gene>
    <name evidence="2" type="ORF">P171DRAFT_521149</name>
</gene>
<evidence type="ECO:0000256" key="1">
    <source>
        <dbReference type="SAM" id="MobiDB-lite"/>
    </source>
</evidence>
<feature type="region of interest" description="Disordered" evidence="1">
    <location>
        <begin position="21"/>
        <end position="41"/>
    </location>
</feature>
<proteinExistence type="predicted"/>
<sequence length="376" mass="42028">MGSLPPPYRFFQSVFALPDDDSSAIASSPPTAPPDSDVDTSVIDPKLLDTLHAAAQTPVARQVQPRIPDKRTTNATCNSSIVEVVVRIPPTTQRTWYIQKSIISRHSAGLRGAYELASTTSVDLDGDTFSLATFQNFIDFSYSSIYSVNRQALDYHIIHTNVQAWLLGAKLEAPTYQAAALRELYTWIEPLSRAVDSSAAHSPIRVEDVDFVCRKTPDGCVLRALIFDAVAAHWTQHDAINIGTNLIRKFTRETAPEPDPQPPRTVEALTWASLYKHRGFRKRISSSLKVRDSQRTRLLRPVDDYIAGKTGMQEEEFVSEAVVSSIFGGPRPLRPVRAQGLMLSPGRRRRSDERSRRGRSTEREVDDDEFMTMEDA</sequence>
<protein>
    <recommendedName>
        <fullName evidence="4">BTB domain-containing protein</fullName>
    </recommendedName>
</protein>
<feature type="compositionally biased region" description="Basic and acidic residues" evidence="1">
    <location>
        <begin position="350"/>
        <end position="363"/>
    </location>
</feature>
<dbReference type="OrthoDB" id="3685561at2759"/>
<evidence type="ECO:0000313" key="2">
    <source>
        <dbReference type="EMBL" id="KAF2445097.1"/>
    </source>
</evidence>
<accession>A0A9P4PJE5</accession>
<dbReference type="Proteomes" id="UP000799764">
    <property type="component" value="Unassembled WGS sequence"/>
</dbReference>
<organism evidence="2 3">
    <name type="scientific">Karstenula rhodostoma CBS 690.94</name>
    <dbReference type="NCBI Taxonomy" id="1392251"/>
    <lineage>
        <taxon>Eukaryota</taxon>
        <taxon>Fungi</taxon>
        <taxon>Dikarya</taxon>
        <taxon>Ascomycota</taxon>
        <taxon>Pezizomycotina</taxon>
        <taxon>Dothideomycetes</taxon>
        <taxon>Pleosporomycetidae</taxon>
        <taxon>Pleosporales</taxon>
        <taxon>Massarineae</taxon>
        <taxon>Didymosphaeriaceae</taxon>
        <taxon>Karstenula</taxon>
    </lineage>
</organism>